<organism evidence="12 13">
    <name type="scientific">Candidatus Walczuchella monophlebidarum</name>
    <dbReference type="NCBI Taxonomy" id="1415657"/>
    <lineage>
        <taxon>Bacteria</taxon>
        <taxon>Pseudomonadati</taxon>
        <taxon>Bacteroidota</taxon>
        <taxon>Flavobacteriia</taxon>
        <taxon>Flavobacteriales</taxon>
        <taxon>Candidatus Walczuchella</taxon>
    </lineage>
</organism>
<dbReference type="GO" id="GO:0009249">
    <property type="term" value="P:protein lipoylation"/>
    <property type="evidence" value="ECO:0007669"/>
    <property type="project" value="InterPro"/>
</dbReference>
<keyword evidence="2 6" id="KW-0963">Cytoplasm</keyword>
<keyword evidence="13" id="KW-1185">Reference proteome</keyword>
<comment type="catalytic activity">
    <reaction evidence="6 7">
        <text>octanoyl-[ACP] + L-lysyl-[protein] = N(6)-octanoyl-L-lysyl-[protein] + holo-[ACP] + H(+)</text>
        <dbReference type="Rhea" id="RHEA:17665"/>
        <dbReference type="Rhea" id="RHEA-COMP:9636"/>
        <dbReference type="Rhea" id="RHEA-COMP:9685"/>
        <dbReference type="Rhea" id="RHEA-COMP:9752"/>
        <dbReference type="Rhea" id="RHEA-COMP:9928"/>
        <dbReference type="ChEBI" id="CHEBI:15378"/>
        <dbReference type="ChEBI" id="CHEBI:29969"/>
        <dbReference type="ChEBI" id="CHEBI:64479"/>
        <dbReference type="ChEBI" id="CHEBI:78463"/>
        <dbReference type="ChEBI" id="CHEBI:78809"/>
        <dbReference type="EC" id="2.3.1.181"/>
    </reaction>
</comment>
<dbReference type="FunFam" id="3.30.930.10:FF:000035">
    <property type="entry name" value="Putative lipoyltransferase 2, mitochondrial"/>
    <property type="match status" value="1"/>
</dbReference>
<dbReference type="PROSITE" id="PS01313">
    <property type="entry name" value="LIPB"/>
    <property type="match status" value="1"/>
</dbReference>
<feature type="active site" description="Acyl-thioester intermediate" evidence="6 8">
    <location>
        <position position="192"/>
    </location>
</feature>
<dbReference type="Proteomes" id="UP000027148">
    <property type="component" value="Chromosome"/>
</dbReference>
<evidence type="ECO:0000256" key="7">
    <source>
        <dbReference type="PIRNR" id="PIRNR016262"/>
    </source>
</evidence>
<dbReference type="InterPro" id="IPR000544">
    <property type="entry name" value="Octanoyltransferase"/>
</dbReference>
<dbReference type="GO" id="GO:0005737">
    <property type="term" value="C:cytoplasm"/>
    <property type="evidence" value="ECO:0007669"/>
    <property type="project" value="UniProtKB-SubCell"/>
</dbReference>
<dbReference type="OrthoDB" id="9787061at2"/>
<feature type="domain" description="BPL/LPL catalytic" evidence="11">
    <location>
        <begin position="43"/>
        <end position="231"/>
    </location>
</feature>
<dbReference type="PANTHER" id="PTHR10993:SF12">
    <property type="entry name" value="OCTANOYLTRANSFERASE"/>
    <property type="match status" value="1"/>
</dbReference>
<keyword evidence="3 6" id="KW-0808">Transferase</keyword>
<dbReference type="STRING" id="1415657.FNIIJ_135"/>
<dbReference type="Pfam" id="PF21948">
    <property type="entry name" value="LplA-B_cat"/>
    <property type="match status" value="1"/>
</dbReference>
<feature type="binding site" evidence="6 9">
    <location>
        <begin position="174"/>
        <end position="176"/>
    </location>
    <ligand>
        <name>substrate</name>
    </ligand>
</feature>
<accession>A0A068DWM9</accession>
<evidence type="ECO:0000313" key="13">
    <source>
        <dbReference type="Proteomes" id="UP000027148"/>
    </source>
</evidence>
<dbReference type="SUPFAM" id="SSF55681">
    <property type="entry name" value="Class II aaRS and biotin synthetases"/>
    <property type="match status" value="1"/>
</dbReference>
<dbReference type="EC" id="2.3.1.181" evidence="6 7"/>
<dbReference type="RefSeq" id="WP_038436137.1">
    <property type="nucleotide sequence ID" value="NZ_CP006873.1"/>
</dbReference>
<evidence type="ECO:0000256" key="3">
    <source>
        <dbReference type="ARBA" id="ARBA00022679"/>
    </source>
</evidence>
<dbReference type="CDD" id="cd16444">
    <property type="entry name" value="LipB"/>
    <property type="match status" value="1"/>
</dbReference>
<comment type="subcellular location">
    <subcellularLocation>
        <location evidence="6">Cytoplasm</location>
    </subcellularLocation>
</comment>
<evidence type="ECO:0000256" key="9">
    <source>
        <dbReference type="PIRSR" id="PIRSR016262-2"/>
    </source>
</evidence>
<comment type="miscellaneous">
    <text evidence="6">In the reaction, the free carboxyl group of octanoic acid is attached via an amide linkage to the epsilon-amino group of a specific lysine residue of lipoyl domains of lipoate-dependent enzymes.</text>
</comment>
<dbReference type="InterPro" id="IPR045864">
    <property type="entry name" value="aa-tRNA-synth_II/BPL/LPL"/>
</dbReference>
<dbReference type="HAMAP" id="MF_00013">
    <property type="entry name" value="LipB"/>
    <property type="match status" value="1"/>
</dbReference>
<reference evidence="12 13" key="1">
    <citation type="journal article" date="2014" name="Genome Biol. Evol.">
        <title>Genome sequence of "Candidatus Walczuchella monophlebidarum" the flavobacterial endosymbiont of Llaveia axin axin (Hemiptera: Coccoidea: Monophlebidae).</title>
        <authorList>
            <person name="Rosas-Perez T."/>
            <person name="Rosenblueth M."/>
            <person name="Rincon-Rosales R."/>
            <person name="Mora J."/>
            <person name="Martinez-Romero E."/>
        </authorList>
    </citation>
    <scope>NUCLEOTIDE SEQUENCE [LARGE SCALE GENOMIC DNA]</scope>
    <source>
        <strain evidence="12">FNIIJ</strain>
    </source>
</reference>
<gene>
    <name evidence="6 12" type="primary">lipB</name>
    <name evidence="12" type="ORF">FNIIJ_135</name>
</gene>
<dbReference type="InterPro" id="IPR004143">
    <property type="entry name" value="BPL_LPL_catalytic"/>
</dbReference>
<evidence type="ECO:0000256" key="4">
    <source>
        <dbReference type="ARBA" id="ARBA00023315"/>
    </source>
</evidence>
<dbReference type="Gene3D" id="3.30.930.10">
    <property type="entry name" value="Bira Bifunctional Protein, Domain 2"/>
    <property type="match status" value="1"/>
</dbReference>
<sequence length="239" mass="27684">MKKIVWVNNLGLIDYLKSWEYQKYLFQQLINKKKCLSFKDVSQRNVGYLLLAEHPHVYTLGRKAKYDDYILLSTKRLNQLGARFYQIDRGGNVTYHGPGQLVVYPILDLESVFRDIHKFLRDLEEVVIRLLSLYGLSCDRLLGETGVWLDVGKSSARKICALGIKMSNWVSMHGLALNINTDLSYFNQIIPCGIKGKGVSSMYQELGRKFSMEKVIFEFQNIFSDVFKVYCLPSNIFFH</sequence>
<evidence type="ECO:0000313" key="12">
    <source>
        <dbReference type="EMBL" id="AID37423.1"/>
    </source>
</evidence>
<dbReference type="KEGG" id="elv:FNIIJ_135"/>
<evidence type="ECO:0000256" key="2">
    <source>
        <dbReference type="ARBA" id="ARBA00022490"/>
    </source>
</evidence>
<dbReference type="EMBL" id="CP006873">
    <property type="protein sequence ID" value="AID37423.1"/>
    <property type="molecule type" value="Genomic_DNA"/>
</dbReference>
<dbReference type="NCBIfam" id="NF010925">
    <property type="entry name" value="PRK14345.1"/>
    <property type="match status" value="1"/>
</dbReference>
<dbReference type="PIRSF" id="PIRSF016262">
    <property type="entry name" value="LPLase"/>
    <property type="match status" value="1"/>
</dbReference>
<name>A0A068DWM9_9FLAO</name>
<keyword evidence="4 6" id="KW-0012">Acyltransferase</keyword>
<comment type="similarity">
    <text evidence="6 7">Belongs to the LipB family.</text>
</comment>
<evidence type="ECO:0000256" key="6">
    <source>
        <dbReference type="HAMAP-Rule" id="MF_00013"/>
    </source>
</evidence>
<evidence type="ECO:0000256" key="8">
    <source>
        <dbReference type="PIRSR" id="PIRSR016262-1"/>
    </source>
</evidence>
<feature type="site" description="Lowers pKa of active site Cys" evidence="6 10">
    <location>
        <position position="158"/>
    </location>
</feature>
<comment type="function">
    <text evidence="5 6 7">Catalyzes the transfer of endogenously produced octanoic acid from octanoyl-acyl-carrier-protein onto the lipoyl domains of lipoate-dependent enzymes. Lipoyl-ACP can also act as a substrate although octanoyl-ACP is likely to be the physiological substrate.</text>
</comment>
<dbReference type="UniPathway" id="UPA00538">
    <property type="reaction ID" value="UER00592"/>
</dbReference>
<feature type="binding site" evidence="6 9">
    <location>
        <begin position="89"/>
        <end position="96"/>
    </location>
    <ligand>
        <name>substrate</name>
    </ligand>
</feature>
<comment type="pathway">
    <text evidence="1 6 7">Protein modification; protein lipoylation via endogenous pathway; protein N(6)-(lipoyl)lysine from octanoyl-[acyl-carrier-protein]: step 1/2.</text>
</comment>
<keyword evidence="12" id="KW-0436">Ligase</keyword>
<dbReference type="InterPro" id="IPR020605">
    <property type="entry name" value="Octanoyltransferase_CS"/>
</dbReference>
<dbReference type="HOGENOM" id="CLU_035168_1_3_10"/>
<dbReference type="GO" id="GO:0016874">
    <property type="term" value="F:ligase activity"/>
    <property type="evidence" value="ECO:0007669"/>
    <property type="project" value="UniProtKB-KW"/>
</dbReference>
<evidence type="ECO:0000259" key="11">
    <source>
        <dbReference type="PROSITE" id="PS51733"/>
    </source>
</evidence>
<dbReference type="AlphaFoldDB" id="A0A068DWM9"/>
<feature type="binding site" evidence="6 9">
    <location>
        <begin position="161"/>
        <end position="163"/>
    </location>
    <ligand>
        <name>substrate</name>
    </ligand>
</feature>
<dbReference type="GO" id="GO:0033819">
    <property type="term" value="F:lipoyl(octanoyl) transferase activity"/>
    <property type="evidence" value="ECO:0007669"/>
    <property type="project" value="UniProtKB-EC"/>
</dbReference>
<dbReference type="PANTHER" id="PTHR10993">
    <property type="entry name" value="OCTANOYLTRANSFERASE"/>
    <property type="match status" value="1"/>
</dbReference>
<evidence type="ECO:0000256" key="1">
    <source>
        <dbReference type="ARBA" id="ARBA00004821"/>
    </source>
</evidence>
<dbReference type="PROSITE" id="PS51733">
    <property type="entry name" value="BPL_LPL_CATALYTIC"/>
    <property type="match status" value="1"/>
</dbReference>
<evidence type="ECO:0000256" key="10">
    <source>
        <dbReference type="PIRSR" id="PIRSR016262-3"/>
    </source>
</evidence>
<dbReference type="NCBIfam" id="TIGR00214">
    <property type="entry name" value="lipB"/>
    <property type="match status" value="1"/>
</dbReference>
<evidence type="ECO:0000256" key="5">
    <source>
        <dbReference type="ARBA" id="ARBA00024732"/>
    </source>
</evidence>
<proteinExistence type="inferred from homology"/>
<protein>
    <recommendedName>
        <fullName evidence="6 7">Octanoyltransferase</fullName>
        <ecNumber evidence="6 7">2.3.1.181</ecNumber>
    </recommendedName>
    <alternativeName>
        <fullName evidence="6">Lipoate-protein ligase B</fullName>
    </alternativeName>
    <alternativeName>
        <fullName evidence="6">Lipoyl/octanoyl transferase</fullName>
    </alternativeName>
    <alternativeName>
        <fullName evidence="6">Octanoyl-[acyl-carrier-protein]-protein N-octanoyltransferase</fullName>
    </alternativeName>
</protein>